<dbReference type="PANTHER" id="PTHR46140:SF1">
    <property type="entry name" value="VACUOLAR TRANSPORTER CHAPERONE COMPLEX SUBUNIT 4-RELATED"/>
    <property type="match status" value="1"/>
</dbReference>
<dbReference type="EMBL" id="JAKJXP020000009">
    <property type="protein sequence ID" value="KAK7755948.1"/>
    <property type="molecule type" value="Genomic_DNA"/>
</dbReference>
<evidence type="ECO:0000256" key="2">
    <source>
        <dbReference type="ARBA" id="ARBA00022554"/>
    </source>
</evidence>
<feature type="transmembrane region" description="Helical" evidence="7">
    <location>
        <begin position="473"/>
        <end position="498"/>
    </location>
</feature>
<dbReference type="PANTHER" id="PTHR46140">
    <property type="entry name" value="VACUOLAR TRANSPORTER CHAPERONE 1-RELATED"/>
    <property type="match status" value="1"/>
</dbReference>
<feature type="region of interest" description="Disordered" evidence="6">
    <location>
        <begin position="303"/>
        <end position="394"/>
    </location>
</feature>
<evidence type="ECO:0000256" key="4">
    <source>
        <dbReference type="ARBA" id="ARBA00022989"/>
    </source>
</evidence>
<keyword evidence="2" id="KW-0926">Vacuole</keyword>
<accession>A0AAN9V9E2</accession>
<dbReference type="Proteomes" id="UP001320420">
    <property type="component" value="Unassembled WGS sequence"/>
</dbReference>
<keyword evidence="4 7" id="KW-1133">Transmembrane helix</keyword>
<dbReference type="Pfam" id="PF03105">
    <property type="entry name" value="SPX"/>
    <property type="match status" value="1"/>
</dbReference>
<keyword evidence="3 7" id="KW-0812">Transmembrane</keyword>
<dbReference type="InterPro" id="IPR051572">
    <property type="entry name" value="VTC_Complex_Subunit"/>
</dbReference>
<organism evidence="9 10">
    <name type="scientific">Diatrype stigma</name>
    <dbReference type="NCBI Taxonomy" id="117547"/>
    <lineage>
        <taxon>Eukaryota</taxon>
        <taxon>Fungi</taxon>
        <taxon>Dikarya</taxon>
        <taxon>Ascomycota</taxon>
        <taxon>Pezizomycotina</taxon>
        <taxon>Sordariomycetes</taxon>
        <taxon>Xylariomycetidae</taxon>
        <taxon>Xylariales</taxon>
        <taxon>Diatrypaceae</taxon>
        <taxon>Diatrype</taxon>
    </lineage>
</organism>
<keyword evidence="10" id="KW-1185">Reference proteome</keyword>
<comment type="subcellular location">
    <subcellularLocation>
        <location evidence="1">Vacuole membrane</location>
        <topology evidence="1">Multi-pass membrane protein</topology>
    </subcellularLocation>
</comment>
<protein>
    <recommendedName>
        <fullName evidence="8">SPX domain-containing protein</fullName>
    </recommendedName>
</protein>
<gene>
    <name evidence="9" type="ORF">SLS62_001890</name>
</gene>
<dbReference type="PROSITE" id="PS51382">
    <property type="entry name" value="SPX"/>
    <property type="match status" value="1"/>
</dbReference>
<evidence type="ECO:0000313" key="9">
    <source>
        <dbReference type="EMBL" id="KAK7755948.1"/>
    </source>
</evidence>
<feature type="region of interest" description="Disordered" evidence="6">
    <location>
        <begin position="195"/>
        <end position="244"/>
    </location>
</feature>
<reference evidence="9 10" key="1">
    <citation type="submission" date="2024-02" db="EMBL/GenBank/DDBJ databases">
        <title>De novo assembly and annotation of 12 fungi associated with fruit tree decline syndrome in Ontario, Canada.</title>
        <authorList>
            <person name="Sulman M."/>
            <person name="Ellouze W."/>
            <person name="Ilyukhin E."/>
        </authorList>
    </citation>
    <scope>NUCLEOTIDE SEQUENCE [LARGE SCALE GENOMIC DNA]</scope>
    <source>
        <strain evidence="9 10">M11/M66-122</strain>
    </source>
</reference>
<feature type="transmembrane region" description="Helical" evidence="7">
    <location>
        <begin position="444"/>
        <end position="467"/>
    </location>
</feature>
<evidence type="ECO:0000259" key="8">
    <source>
        <dbReference type="PROSITE" id="PS51382"/>
    </source>
</evidence>
<dbReference type="CDD" id="cd14474">
    <property type="entry name" value="SPX_YDR089W"/>
    <property type="match status" value="1"/>
</dbReference>
<dbReference type="AlphaFoldDB" id="A0AAN9V9E2"/>
<evidence type="ECO:0000256" key="7">
    <source>
        <dbReference type="SAM" id="Phobius"/>
    </source>
</evidence>
<evidence type="ECO:0000313" key="10">
    <source>
        <dbReference type="Proteomes" id="UP001320420"/>
    </source>
</evidence>
<dbReference type="GO" id="GO:0005774">
    <property type="term" value="C:vacuolar membrane"/>
    <property type="evidence" value="ECO:0007669"/>
    <property type="project" value="UniProtKB-SubCell"/>
</dbReference>
<feature type="domain" description="SPX" evidence="8">
    <location>
        <begin position="1"/>
        <end position="162"/>
    </location>
</feature>
<feature type="compositionally biased region" description="Polar residues" evidence="6">
    <location>
        <begin position="195"/>
        <end position="211"/>
    </location>
</feature>
<evidence type="ECO:0000256" key="5">
    <source>
        <dbReference type="ARBA" id="ARBA00023136"/>
    </source>
</evidence>
<feature type="compositionally biased region" description="Polar residues" evidence="6">
    <location>
        <begin position="307"/>
        <end position="317"/>
    </location>
</feature>
<dbReference type="InterPro" id="IPR004331">
    <property type="entry name" value="SPX_dom"/>
</dbReference>
<feature type="transmembrane region" description="Helical" evidence="7">
    <location>
        <begin position="408"/>
        <end position="432"/>
    </location>
</feature>
<evidence type="ECO:0000256" key="1">
    <source>
        <dbReference type="ARBA" id="ARBA00004128"/>
    </source>
</evidence>
<keyword evidence="5 7" id="KW-0472">Membrane</keyword>
<evidence type="ECO:0000256" key="3">
    <source>
        <dbReference type="ARBA" id="ARBA00022692"/>
    </source>
</evidence>
<evidence type="ECO:0000256" key="6">
    <source>
        <dbReference type="SAM" id="MobiDB-lite"/>
    </source>
</evidence>
<sequence>MKFGQRLEEQSVPEWSIHNVDYNTLKHQIKTHTTKAHAATAITIPGQQDQALQKFEEAFYHELCRQHDRVCFFVSSKCDEIHWRLRHISDQLNRLILQCTDDRGLTGKRQRRLTKYRQQINECGDDINALSRFVGAQVVAFRKILKKYKKWTRSITLGSRFRDNVLSSPKSFTNRDLSALRTQVRDVLATLQAATSGLSSPLQPRSPTSRPASPGGGDTQSRRGRSRRSRTPTPAVTAPPGPPIVYWNEYDHGSEAGDYGDDTYAIYIDPNETTEFPGFHYLRAIMAAPSSRIRRWLKGTGAGAESLPTSTSDTQSLLHHGGSPRDYFSIRKPRPGSSTDNEGTEDGDGYVSSSAEDAATPAGLRKYERRGQRASNSTGFLSTLEEADDGQQQQQGALTRMAEYRDRVLARSVVLFFALSFALLLVSGVLVATGRHKLRLEVDAGATVGSVASLFCACMGLGALFARPFPPNWLYALAVWAAFAAAASLNGMLLVIVVRSTGI</sequence>
<proteinExistence type="predicted"/>
<comment type="caution">
    <text evidence="9">The sequence shown here is derived from an EMBL/GenBank/DDBJ whole genome shotgun (WGS) entry which is preliminary data.</text>
</comment>
<dbReference type="GO" id="GO:0006799">
    <property type="term" value="P:polyphosphate biosynthetic process"/>
    <property type="evidence" value="ECO:0007669"/>
    <property type="project" value="UniProtKB-ARBA"/>
</dbReference>
<name>A0AAN9V9E2_9PEZI</name>